<name>A0ACB7IIX7_PLECO</name>
<keyword evidence="2" id="KW-1185">Reference proteome</keyword>
<dbReference type="Proteomes" id="UP000824881">
    <property type="component" value="Unassembled WGS sequence"/>
</dbReference>
<dbReference type="EMBL" id="WQMT02000011">
    <property type="protein sequence ID" value="KAG9217674.1"/>
    <property type="molecule type" value="Genomic_DNA"/>
</dbReference>
<evidence type="ECO:0000313" key="1">
    <source>
        <dbReference type="EMBL" id="KAG9217674.1"/>
    </source>
</evidence>
<organism evidence="1 2">
    <name type="scientific">Pleurotus cornucopiae</name>
    <name type="common">Cornucopia mushroom</name>
    <dbReference type="NCBI Taxonomy" id="5321"/>
    <lineage>
        <taxon>Eukaryota</taxon>
        <taxon>Fungi</taxon>
        <taxon>Dikarya</taxon>
        <taxon>Basidiomycota</taxon>
        <taxon>Agaricomycotina</taxon>
        <taxon>Agaricomycetes</taxon>
        <taxon>Agaricomycetidae</taxon>
        <taxon>Agaricales</taxon>
        <taxon>Pleurotineae</taxon>
        <taxon>Pleurotaceae</taxon>
        <taxon>Pleurotus</taxon>
    </lineage>
</organism>
<gene>
    <name evidence="1" type="ORF">CCMSSC00406_0003637</name>
</gene>
<proteinExistence type="predicted"/>
<evidence type="ECO:0000313" key="2">
    <source>
        <dbReference type="Proteomes" id="UP000824881"/>
    </source>
</evidence>
<accession>A0ACB7IIX7</accession>
<protein>
    <submittedName>
        <fullName evidence="1">Uncharacterized protein</fullName>
    </submittedName>
</protein>
<sequence length="281" mass="30113">MGSDTVFIDGQDSQIEYSLGWQTITSDTEYRNTASLTTKRGASFTLRFVGTSFKVHGRLAKANSTTDFGAFPNTTYAIDGGVPTPFFGVPSAEGDLIDQMFYVSPPLANTKHTLVGTCMSEGAQVIMDYITAELPVDRSVSPVDSQLSATSPFSSSTMTTFNPASTTESSSLSLAPAKGTPTASNSNPSSSRTVAIIGCALGASLFVIIALVFCLWWRLRVGGFLLQRRSSLKDATQPSPTRISMKSSATPNRMNDVLVCAESHKSPLPQYNVRDVTYPTQ</sequence>
<comment type="caution">
    <text evidence="1">The sequence shown here is derived from an EMBL/GenBank/DDBJ whole genome shotgun (WGS) entry which is preliminary data.</text>
</comment>
<reference evidence="1 2" key="1">
    <citation type="journal article" date="2021" name="Appl. Environ. Microbiol.">
        <title>Genetic linkage and physical mapping for an oyster mushroom Pleurotus cornucopiae and QTL analysis for the trait cap color.</title>
        <authorList>
            <person name="Zhang Y."/>
            <person name="Gao W."/>
            <person name="Sonnenberg A."/>
            <person name="Chen Q."/>
            <person name="Zhang J."/>
            <person name="Huang C."/>
        </authorList>
    </citation>
    <scope>NUCLEOTIDE SEQUENCE [LARGE SCALE GENOMIC DNA]</scope>
    <source>
        <strain evidence="1">CCMSSC00406</strain>
    </source>
</reference>